<name>A0A7S3RRS0_EMIHU</name>
<dbReference type="InterPro" id="IPR014824">
    <property type="entry name" value="Nfu/NifU_N"/>
</dbReference>
<proteinExistence type="inferred from homology"/>
<reference evidence="4" key="1">
    <citation type="submission" date="2021-01" db="EMBL/GenBank/DDBJ databases">
        <authorList>
            <person name="Corre E."/>
            <person name="Pelletier E."/>
            <person name="Niang G."/>
            <person name="Scheremetjew M."/>
            <person name="Finn R."/>
            <person name="Kale V."/>
            <person name="Holt S."/>
            <person name="Cochrane G."/>
            <person name="Meng A."/>
            <person name="Brown T."/>
            <person name="Cohen L."/>
        </authorList>
    </citation>
    <scope>NUCLEOTIDE SEQUENCE</scope>
    <source>
        <strain evidence="4">379</strain>
    </source>
</reference>
<dbReference type="PANTHER" id="PTHR11178">
    <property type="entry name" value="IRON-SULFUR CLUSTER SCAFFOLD PROTEIN NFU-RELATED"/>
    <property type="match status" value="1"/>
</dbReference>
<dbReference type="PANTHER" id="PTHR11178:SF1">
    <property type="entry name" value="NFU1 IRON-SULFUR CLUSTER SCAFFOLD HOMOLOG, MITOCHONDRIAL"/>
    <property type="match status" value="1"/>
</dbReference>
<dbReference type="AlphaFoldDB" id="A0A7S3RRS0"/>
<dbReference type="InterPro" id="IPR036498">
    <property type="entry name" value="Nfu/NifU_N_sf"/>
</dbReference>
<evidence type="ECO:0000313" key="4">
    <source>
        <dbReference type="EMBL" id="CAE0532031.1"/>
    </source>
</evidence>
<organism evidence="4">
    <name type="scientific">Emiliania huxleyi</name>
    <name type="common">Coccolithophore</name>
    <name type="synonym">Pontosphaera huxleyi</name>
    <dbReference type="NCBI Taxonomy" id="2903"/>
    <lineage>
        <taxon>Eukaryota</taxon>
        <taxon>Haptista</taxon>
        <taxon>Haptophyta</taxon>
        <taxon>Prymnesiophyceae</taxon>
        <taxon>Isochrysidales</taxon>
        <taxon>Noelaerhabdaceae</taxon>
        <taxon>Emiliania</taxon>
    </lineage>
</organism>
<dbReference type="Gene3D" id="3.30.1370.70">
    <property type="entry name" value="Scaffold protein Nfu/NifU, N-terminal domain"/>
    <property type="match status" value="1"/>
</dbReference>
<feature type="domain" description="Scaffold protein Nfu/NifU N-terminal" evidence="3">
    <location>
        <begin position="31"/>
        <end position="117"/>
    </location>
</feature>
<gene>
    <name evidence="4" type="ORF">EHUX00137_LOCUS6291</name>
</gene>
<evidence type="ECO:0000259" key="3">
    <source>
        <dbReference type="SMART" id="SM00932"/>
    </source>
</evidence>
<comment type="similarity">
    <text evidence="1">Belongs to the NifU family.</text>
</comment>
<evidence type="ECO:0000256" key="2">
    <source>
        <dbReference type="SAM" id="MobiDB-lite"/>
    </source>
</evidence>
<dbReference type="EMBL" id="HBIR01009104">
    <property type="protein sequence ID" value="CAE0532031.1"/>
    <property type="molecule type" value="Transcribed_RNA"/>
</dbReference>
<dbReference type="SMART" id="SM00932">
    <property type="entry name" value="Nfu_N"/>
    <property type="match status" value="1"/>
</dbReference>
<feature type="compositionally biased region" description="Basic and acidic residues" evidence="2">
    <location>
        <begin position="244"/>
        <end position="256"/>
    </location>
</feature>
<protein>
    <recommendedName>
        <fullName evidence="3">Scaffold protein Nfu/NifU N-terminal domain-containing protein</fullName>
    </recommendedName>
</protein>
<evidence type="ECO:0000256" key="1">
    <source>
        <dbReference type="ARBA" id="ARBA00006420"/>
    </source>
</evidence>
<dbReference type="FunFam" id="3.30.1370.70:FF:000001">
    <property type="entry name" value="NifU-like protein 4, mitochondrial"/>
    <property type="match status" value="1"/>
</dbReference>
<dbReference type="Pfam" id="PF08712">
    <property type="entry name" value="Nfu_N"/>
    <property type="match status" value="1"/>
</dbReference>
<dbReference type="SUPFAM" id="SSF110836">
    <property type="entry name" value="Hypothetical protein SAV1430"/>
    <property type="match status" value="1"/>
</dbReference>
<sequence length="322" mass="35310">MLRSLARPAAASSSTFAARRPWALAARRLFIQTESTPNPEALKFLPGKDVLESGSRDFRSLKDAQASPLARRLFATEGVTSVFLAADFVTVSKSDEMDWVALKPQIFGAMMDFYASGEPVLSEESGSEELDSLVITDDDSEVVQMIKEPARDARPGDEVRSELSRGVIWYQGAARDADPAVGARGRRRHRLPRLRRRERRRHAADAGLLRRLPVLLGHAQGWHREHAAPLHPGGQGGPRHCSRRRGDGIRGEHDGLGQDEAAEAQRLTGRATRLWRGAILRRAGRVGGRAGRSSLSVLIVPRGAVSRASVLRGSRRARNSCT</sequence>
<accession>A0A7S3RRS0</accession>
<feature type="region of interest" description="Disordered" evidence="2">
    <location>
        <begin position="226"/>
        <end position="259"/>
    </location>
</feature>